<dbReference type="NCBIfam" id="NF008867">
    <property type="entry name" value="PRK11902.1"/>
    <property type="match status" value="1"/>
</dbReference>
<dbReference type="InterPro" id="IPR036259">
    <property type="entry name" value="MFS_trans_sf"/>
</dbReference>
<dbReference type="SUPFAM" id="SSF103473">
    <property type="entry name" value="MFS general substrate transporter"/>
    <property type="match status" value="1"/>
</dbReference>
<evidence type="ECO:0000259" key="7">
    <source>
        <dbReference type="PROSITE" id="PS50850"/>
    </source>
</evidence>
<feature type="transmembrane region" description="Helical" evidence="6">
    <location>
        <begin position="48"/>
        <end position="69"/>
    </location>
</feature>
<evidence type="ECO:0000256" key="6">
    <source>
        <dbReference type="SAM" id="Phobius"/>
    </source>
</evidence>
<feature type="transmembrane region" description="Helical" evidence="6">
    <location>
        <begin position="148"/>
        <end position="170"/>
    </location>
</feature>
<feature type="transmembrane region" description="Helical" evidence="6">
    <location>
        <begin position="291"/>
        <end position="309"/>
    </location>
</feature>
<feature type="transmembrane region" description="Helical" evidence="6">
    <location>
        <begin position="176"/>
        <end position="194"/>
    </location>
</feature>
<evidence type="ECO:0000256" key="3">
    <source>
        <dbReference type="ARBA" id="ARBA00022692"/>
    </source>
</evidence>
<evidence type="ECO:0000256" key="2">
    <source>
        <dbReference type="ARBA" id="ARBA00022448"/>
    </source>
</evidence>
<dbReference type="PANTHER" id="PTHR12778:SF10">
    <property type="entry name" value="MAJOR FACILITATOR SUPERFAMILY DOMAIN-CONTAINING PROTEIN 3"/>
    <property type="match status" value="1"/>
</dbReference>
<dbReference type="EMBL" id="CP132976">
    <property type="protein sequence ID" value="WMD23776.1"/>
    <property type="molecule type" value="Genomic_DNA"/>
</dbReference>
<proteinExistence type="predicted"/>
<dbReference type="Proteomes" id="UP001234798">
    <property type="component" value="Chromosome"/>
</dbReference>
<keyword evidence="3 6" id="KW-0812">Transmembrane</keyword>
<dbReference type="InterPro" id="IPR004752">
    <property type="entry name" value="AmpG_permease/AT-1"/>
</dbReference>
<feature type="transmembrane region" description="Helical" evidence="6">
    <location>
        <begin position="106"/>
        <end position="127"/>
    </location>
</feature>
<protein>
    <submittedName>
        <fullName evidence="8">Muropeptide transporter</fullName>
    </submittedName>
</protein>
<gene>
    <name evidence="8" type="ORF">RAS12_19605</name>
</gene>
<feature type="transmembrane region" description="Helical" evidence="6">
    <location>
        <begin position="224"/>
        <end position="249"/>
    </location>
</feature>
<feature type="transmembrane region" description="Helical" evidence="6">
    <location>
        <begin position="378"/>
        <end position="399"/>
    </location>
</feature>
<dbReference type="InterPro" id="IPR011701">
    <property type="entry name" value="MFS"/>
</dbReference>
<feature type="transmembrane region" description="Helical" evidence="6">
    <location>
        <begin position="81"/>
        <end position="100"/>
    </location>
</feature>
<keyword evidence="4 6" id="KW-1133">Transmembrane helix</keyword>
<dbReference type="PANTHER" id="PTHR12778">
    <property type="entry name" value="SOLUTE CARRIER FAMILY 33 ACETYL-COA TRANSPORTER -RELATED"/>
    <property type="match status" value="1"/>
</dbReference>
<feature type="transmembrane region" description="Helical" evidence="6">
    <location>
        <begin position="315"/>
        <end position="341"/>
    </location>
</feature>
<evidence type="ECO:0000256" key="4">
    <source>
        <dbReference type="ARBA" id="ARBA00022989"/>
    </source>
</evidence>
<dbReference type="Gene3D" id="1.20.1250.20">
    <property type="entry name" value="MFS general substrate transporter like domains"/>
    <property type="match status" value="1"/>
</dbReference>
<reference evidence="8 9" key="1">
    <citation type="submission" date="2023-08" db="EMBL/GenBank/DDBJ databases">
        <title>Achromobacter seleniivolatilans sp. nov., isolated from seleniferous soil.</title>
        <authorList>
            <person name="Zhang S."/>
            <person name="Li K."/>
            <person name="Peng J."/>
            <person name="Zhao Q."/>
            <person name="Wang H."/>
            <person name="Guo Y."/>
        </authorList>
    </citation>
    <scope>NUCLEOTIDE SEQUENCE [LARGE SCALE GENOMIC DNA]</scope>
    <source>
        <strain evidence="8 9">R39</strain>
    </source>
</reference>
<feature type="domain" description="Major facilitator superfamily (MFS) profile" evidence="7">
    <location>
        <begin position="12"/>
        <end position="407"/>
    </location>
</feature>
<dbReference type="PROSITE" id="PS50850">
    <property type="entry name" value="MFS"/>
    <property type="match status" value="1"/>
</dbReference>
<evidence type="ECO:0000256" key="1">
    <source>
        <dbReference type="ARBA" id="ARBA00004141"/>
    </source>
</evidence>
<keyword evidence="2" id="KW-0813">Transport</keyword>
<accession>A0ABY9M9U1</accession>
<feature type="transmembrane region" description="Helical" evidence="6">
    <location>
        <begin position="353"/>
        <end position="372"/>
    </location>
</feature>
<comment type="subcellular location">
    <subcellularLocation>
        <location evidence="1">Membrane</location>
        <topology evidence="1">Multi-pass membrane protein</topology>
    </subcellularLocation>
</comment>
<dbReference type="NCBIfam" id="TIGR00901">
    <property type="entry name" value="2A0125"/>
    <property type="match status" value="1"/>
</dbReference>
<name>A0ABY9M9U1_9BURK</name>
<evidence type="ECO:0000256" key="5">
    <source>
        <dbReference type="ARBA" id="ARBA00023136"/>
    </source>
</evidence>
<evidence type="ECO:0000313" key="8">
    <source>
        <dbReference type="EMBL" id="WMD23776.1"/>
    </source>
</evidence>
<evidence type="ECO:0000313" key="9">
    <source>
        <dbReference type="Proteomes" id="UP001234798"/>
    </source>
</evidence>
<organism evidence="8 9">
    <name type="scientific">Achromobacter seleniivolatilans</name>
    <dbReference type="NCBI Taxonomy" id="3047478"/>
    <lineage>
        <taxon>Bacteria</taxon>
        <taxon>Pseudomonadati</taxon>
        <taxon>Pseudomonadota</taxon>
        <taxon>Betaproteobacteria</taxon>
        <taxon>Burkholderiales</taxon>
        <taxon>Alcaligenaceae</taxon>
        <taxon>Achromobacter</taxon>
    </lineage>
</organism>
<dbReference type="InterPro" id="IPR020846">
    <property type="entry name" value="MFS_dom"/>
</dbReference>
<dbReference type="CDD" id="cd17486">
    <property type="entry name" value="MFS_AmpG_like"/>
    <property type="match status" value="1"/>
</dbReference>
<keyword evidence="9" id="KW-1185">Reference proteome</keyword>
<dbReference type="Pfam" id="PF07690">
    <property type="entry name" value="MFS_1"/>
    <property type="match status" value="1"/>
</dbReference>
<feature type="transmembrane region" description="Helical" evidence="6">
    <location>
        <begin position="261"/>
        <end position="279"/>
    </location>
</feature>
<keyword evidence="5 6" id="KW-0472">Membrane</keyword>
<sequence length="415" mass="43949">MSAVSNVYTSPRVAPLLVLGFASGLPLALTSGTLQAWATVEGVPLQEIGFLTLVGTAYTLKFLWAPFVDRYVPPLLGRRRGWMLVTQVLLALAIMVMGTLSPSSSLQALALVAVVVAFLSATQDIAFDAYCTDVLRKEERGAGAAIKVMGYRLAMIASGGLALIMADQWLGWGHTYMVMGGLMLLCTVATLMAPEPENVARAPRTLAEAVGEPLYEFFTRRGALAVLLLIVLYKLGDAFAGALSTTFLIRGAGFTPTEVGTVNKVLGLAATIIGALAGGSLMSRWGLYRSLMAFGLLQAVSNLAYWLIAISPKNLWLMATGVGIENLCGGLGTASFVGLLMALCQQRFSATQFALLSALSAVGRTYLAGPLTPPLVDYLGWPGFFLVTVLIAVPGLVLLKMLRGTIETMEKQGDS</sequence>